<evidence type="ECO:0000256" key="8">
    <source>
        <dbReference type="ARBA" id="ARBA00023242"/>
    </source>
</evidence>
<keyword evidence="5 10" id="KW-0547">Nucleotide-binding</keyword>
<keyword evidence="13" id="KW-0645">Protease</keyword>
<dbReference type="VEuPathDB" id="FungiDB:G647_05560"/>
<evidence type="ECO:0000259" key="12">
    <source>
        <dbReference type="SMART" id="SM00382"/>
    </source>
</evidence>
<dbReference type="GO" id="GO:0043171">
    <property type="term" value="P:peptide catabolic process"/>
    <property type="evidence" value="ECO:0007669"/>
    <property type="project" value="EnsemblFungi"/>
</dbReference>
<comment type="similarity">
    <text evidence="3 10">Belongs to the AAA ATPase family.</text>
</comment>
<dbReference type="FunFam" id="3.40.50.300:FF:000039">
    <property type="entry name" value="26S proteasome regulatory subunit 4"/>
    <property type="match status" value="1"/>
</dbReference>
<evidence type="ECO:0000313" key="13">
    <source>
        <dbReference type="EMBL" id="OCT50443.1"/>
    </source>
</evidence>
<dbReference type="Proteomes" id="UP000094526">
    <property type="component" value="Unassembled WGS sequence"/>
</dbReference>
<feature type="compositionally biased region" description="Basic and acidic residues" evidence="11">
    <location>
        <begin position="41"/>
        <end position="56"/>
    </location>
</feature>
<dbReference type="Pfam" id="PF00004">
    <property type="entry name" value="AAA"/>
    <property type="match status" value="1"/>
</dbReference>
<dbReference type="GO" id="GO:0000785">
    <property type="term" value="C:chromatin"/>
    <property type="evidence" value="ECO:0007669"/>
    <property type="project" value="EnsemblFungi"/>
</dbReference>
<dbReference type="FunFam" id="1.10.8.60:FF:000007">
    <property type="entry name" value="26S proteasome regulatory subunit 4"/>
    <property type="match status" value="1"/>
</dbReference>
<dbReference type="AlphaFoldDB" id="A0A1C1CPP8"/>
<keyword evidence="14" id="KW-1185">Reference proteome</keyword>
<evidence type="ECO:0000256" key="3">
    <source>
        <dbReference type="ARBA" id="ARBA00006914"/>
    </source>
</evidence>
<dbReference type="Gene3D" id="2.40.50.140">
    <property type="entry name" value="Nucleic acid-binding proteins"/>
    <property type="match status" value="1"/>
</dbReference>
<dbReference type="InterPro" id="IPR003593">
    <property type="entry name" value="AAA+_ATPase"/>
</dbReference>
<keyword evidence="7" id="KW-0647">Proteasome</keyword>
<dbReference type="InterPro" id="IPR032501">
    <property type="entry name" value="Prot_ATP_ID_OB_2nd"/>
</dbReference>
<keyword evidence="13" id="KW-0378">Hydrolase</keyword>
<dbReference type="GO" id="GO:0008540">
    <property type="term" value="C:proteasome regulatory particle, base subcomplex"/>
    <property type="evidence" value="ECO:0007669"/>
    <property type="project" value="EnsemblFungi"/>
</dbReference>
<dbReference type="STRING" id="86049.A0A1C1CPP8"/>
<keyword evidence="4" id="KW-0963">Cytoplasm</keyword>
<dbReference type="VEuPathDB" id="FungiDB:CLCR_07280"/>
<dbReference type="GO" id="GO:0005524">
    <property type="term" value="F:ATP binding"/>
    <property type="evidence" value="ECO:0007669"/>
    <property type="project" value="UniProtKB-KW"/>
</dbReference>
<dbReference type="eggNOG" id="KOG0726">
    <property type="taxonomic scope" value="Eukaryota"/>
</dbReference>
<dbReference type="InterPro" id="IPR027417">
    <property type="entry name" value="P-loop_NTPase"/>
</dbReference>
<dbReference type="GO" id="GO:0005634">
    <property type="term" value="C:nucleus"/>
    <property type="evidence" value="ECO:0007669"/>
    <property type="project" value="UniProtKB-SubCell"/>
</dbReference>
<dbReference type="GO" id="GO:0045732">
    <property type="term" value="P:positive regulation of protein catabolic process"/>
    <property type="evidence" value="ECO:0007669"/>
    <property type="project" value="EnsemblFungi"/>
</dbReference>
<dbReference type="PROSITE" id="PS00674">
    <property type="entry name" value="AAA"/>
    <property type="match status" value="1"/>
</dbReference>
<reference evidence="14" key="1">
    <citation type="submission" date="2015-07" db="EMBL/GenBank/DDBJ databases">
        <authorList>
            <person name="Teixeira M.M."/>
            <person name="Souza R.C."/>
            <person name="Almeida L.G."/>
            <person name="Vicente V.A."/>
            <person name="de Hoog S."/>
            <person name="Bocca A.L."/>
            <person name="de Almeida S.R."/>
            <person name="Vasconcelos A.T."/>
            <person name="Felipe M.S."/>
        </authorList>
    </citation>
    <scope>NUCLEOTIDE SEQUENCE [LARGE SCALE GENOMIC DNA]</scope>
    <source>
        <strain evidence="14">KSF</strain>
    </source>
</reference>
<gene>
    <name evidence="13" type="primary">mts2</name>
    <name evidence="13" type="ORF">CLCR_07280</name>
</gene>
<sequence>MQRVHDHLLLEEEYVENQERLRKTKAAQTQAPAAATEGAEPLDRNSDERSKVDDMRGSPMGVGNLEELIDDDHAIVSSATGPEYYVSIMSFVDKDLLEPGASILLHHKSVSVVGVLTDDADPLVSVMKLDKAPTESYADIGGLEQQIQEVREAVELPLLHPELYEEMGIKPPKGVILYGAPGTGKTLLAKAVANQTSATFLRIVGSELIQKYLGDGPRLVRQLFQVAAENAPAIVFIDEIDAIGTKRYESTSGGEREIQRTMLELLNQLDGFDDRGDVKVIMATNKIETLDPALIRPGRIDRKILFENPDTATKKKIFTLHTSKMSLAEDVDLDEFISQKDDLSGADIKAICSEAGLRALRERRMRVNMADFRSARDSVMKTKNEGEPEGLYL</sequence>
<keyword evidence="8" id="KW-0539">Nucleus</keyword>
<evidence type="ECO:0000256" key="7">
    <source>
        <dbReference type="ARBA" id="ARBA00022942"/>
    </source>
</evidence>
<dbReference type="Pfam" id="PF17862">
    <property type="entry name" value="AAA_lid_3"/>
    <property type="match status" value="1"/>
</dbReference>
<proteinExistence type="inferred from homology"/>
<dbReference type="InterPro" id="IPR003960">
    <property type="entry name" value="ATPase_AAA_CS"/>
</dbReference>
<dbReference type="Gene3D" id="3.40.50.300">
    <property type="entry name" value="P-loop containing nucleotide triphosphate hydrolases"/>
    <property type="match status" value="1"/>
</dbReference>
<dbReference type="InterPro" id="IPR041569">
    <property type="entry name" value="AAA_lid_3"/>
</dbReference>
<evidence type="ECO:0000256" key="10">
    <source>
        <dbReference type="RuleBase" id="RU003651"/>
    </source>
</evidence>
<evidence type="ECO:0000256" key="6">
    <source>
        <dbReference type="ARBA" id="ARBA00022840"/>
    </source>
</evidence>
<evidence type="ECO:0000256" key="4">
    <source>
        <dbReference type="ARBA" id="ARBA00022490"/>
    </source>
</evidence>
<evidence type="ECO:0000256" key="9">
    <source>
        <dbReference type="ARBA" id="ARBA00068880"/>
    </source>
</evidence>
<dbReference type="GO" id="GO:0005737">
    <property type="term" value="C:cytoplasm"/>
    <property type="evidence" value="ECO:0007669"/>
    <property type="project" value="UniProtKB-SubCell"/>
</dbReference>
<dbReference type="EMBL" id="LGRB01000010">
    <property type="protein sequence ID" value="OCT50443.1"/>
    <property type="molecule type" value="Genomic_DNA"/>
</dbReference>
<evidence type="ECO:0000256" key="11">
    <source>
        <dbReference type="SAM" id="MobiDB-lite"/>
    </source>
</evidence>
<feature type="region of interest" description="Disordered" evidence="11">
    <location>
        <begin position="19"/>
        <end position="58"/>
    </location>
</feature>
<feature type="domain" description="AAA+ ATPase" evidence="12">
    <location>
        <begin position="171"/>
        <end position="310"/>
    </location>
</feature>
<evidence type="ECO:0000256" key="2">
    <source>
        <dbReference type="ARBA" id="ARBA00004496"/>
    </source>
</evidence>
<dbReference type="OrthoDB" id="10255768at2759"/>
<evidence type="ECO:0000256" key="5">
    <source>
        <dbReference type="ARBA" id="ARBA00022741"/>
    </source>
</evidence>
<dbReference type="SUPFAM" id="SSF52540">
    <property type="entry name" value="P-loop containing nucleoside triphosphate hydrolases"/>
    <property type="match status" value="1"/>
</dbReference>
<protein>
    <recommendedName>
        <fullName evidence="9">26S proteasome regulatory subunit 4 homolog</fullName>
    </recommendedName>
</protein>
<dbReference type="GO" id="GO:0008233">
    <property type="term" value="F:peptidase activity"/>
    <property type="evidence" value="ECO:0007669"/>
    <property type="project" value="UniProtKB-KW"/>
</dbReference>
<evidence type="ECO:0000256" key="1">
    <source>
        <dbReference type="ARBA" id="ARBA00004123"/>
    </source>
</evidence>
<accession>A0A1C1CPP8</accession>
<name>A0A1C1CPP8_9EURO</name>
<dbReference type="GO" id="GO:0043161">
    <property type="term" value="P:proteasome-mediated ubiquitin-dependent protein catabolic process"/>
    <property type="evidence" value="ECO:0007669"/>
    <property type="project" value="EnsemblFungi"/>
</dbReference>
<dbReference type="GO" id="GO:0036402">
    <property type="term" value="F:proteasome-activating activity"/>
    <property type="evidence" value="ECO:0007669"/>
    <property type="project" value="EnsemblFungi"/>
</dbReference>
<dbReference type="GO" id="GO:0016887">
    <property type="term" value="F:ATP hydrolysis activity"/>
    <property type="evidence" value="ECO:0007669"/>
    <property type="project" value="EnsemblFungi"/>
</dbReference>
<dbReference type="SMART" id="SM00382">
    <property type="entry name" value="AAA"/>
    <property type="match status" value="1"/>
</dbReference>
<comment type="subcellular location">
    <subcellularLocation>
        <location evidence="2">Cytoplasm</location>
    </subcellularLocation>
    <subcellularLocation>
        <location evidence="1">Nucleus</location>
    </subcellularLocation>
</comment>
<dbReference type="FunFam" id="2.40.50.140:FF:000030">
    <property type="entry name" value="26S protease regulatory subunit 4"/>
    <property type="match status" value="1"/>
</dbReference>
<dbReference type="InterPro" id="IPR050221">
    <property type="entry name" value="26S_Proteasome_ATPase"/>
</dbReference>
<dbReference type="Pfam" id="PF16450">
    <property type="entry name" value="Prot_ATP_ID_OB_C"/>
    <property type="match status" value="1"/>
</dbReference>
<comment type="caution">
    <text evidence="13">The sequence shown here is derived from an EMBL/GenBank/DDBJ whole genome shotgun (WGS) entry which is preliminary data.</text>
</comment>
<dbReference type="Gene3D" id="1.10.8.60">
    <property type="match status" value="1"/>
</dbReference>
<dbReference type="InterPro" id="IPR003959">
    <property type="entry name" value="ATPase_AAA_core"/>
</dbReference>
<dbReference type="PANTHER" id="PTHR23073">
    <property type="entry name" value="26S PROTEASOME REGULATORY SUBUNIT"/>
    <property type="match status" value="1"/>
</dbReference>
<organism evidence="13 14">
    <name type="scientific">Cladophialophora carrionii</name>
    <dbReference type="NCBI Taxonomy" id="86049"/>
    <lineage>
        <taxon>Eukaryota</taxon>
        <taxon>Fungi</taxon>
        <taxon>Dikarya</taxon>
        <taxon>Ascomycota</taxon>
        <taxon>Pezizomycotina</taxon>
        <taxon>Eurotiomycetes</taxon>
        <taxon>Chaetothyriomycetidae</taxon>
        <taxon>Chaetothyriales</taxon>
        <taxon>Herpotrichiellaceae</taxon>
        <taxon>Cladophialophora</taxon>
    </lineage>
</organism>
<dbReference type="GO" id="GO:0070682">
    <property type="term" value="P:proteasome regulatory particle assembly"/>
    <property type="evidence" value="ECO:0007669"/>
    <property type="project" value="EnsemblFungi"/>
</dbReference>
<dbReference type="InterPro" id="IPR012340">
    <property type="entry name" value="NA-bd_OB-fold"/>
</dbReference>
<dbReference type="GO" id="GO:0031503">
    <property type="term" value="P:protein-containing complex localization"/>
    <property type="evidence" value="ECO:0007669"/>
    <property type="project" value="EnsemblFungi"/>
</dbReference>
<dbReference type="GO" id="GO:0070651">
    <property type="term" value="P:nonfunctional rRNA decay"/>
    <property type="evidence" value="ECO:0007669"/>
    <property type="project" value="EnsemblFungi"/>
</dbReference>
<evidence type="ECO:0000313" key="14">
    <source>
        <dbReference type="Proteomes" id="UP000094526"/>
    </source>
</evidence>
<feature type="compositionally biased region" description="Low complexity" evidence="11">
    <location>
        <begin position="26"/>
        <end position="39"/>
    </location>
</feature>
<keyword evidence="6 10" id="KW-0067">ATP-binding</keyword>